<name>A0A5N6X312_9EURO</name>
<sequence length="868" mass="96226">MESLGLKRSLSRLTGTSGPESDLRPNQTTSHLEYSLANMTAVSVDSAVRTLELSDKLKEAAVILVREFLRREPNHRVLQNFVLCPPGPPVGAMLDIAECFLHEQDHANALTTLNEACLDERRGLMIASQALRFLGRPVEAEAYCLRLRNRGGLSSDEEVVEYGLALFQQGRDEEALSCLCGHSEVEELAVLLCSLGQHEENIKTYDFASVAERPSLARWLATSHAALGNWPDAELLARVELAGNPEDQELLSLVETALANENAGAGATEAHMRAHLAHVNASEALEDYLVALAKHAGAAKLSWEFVWAYAEYHGSRQALPFYEEHFRRATDAGYLLFMGERLMDWSVFEVGAPVVPLGTMRDIVDGAAFLRAAANKAFLGHRSEVRRKRLGDRLKTLDSHGAMLEQFRTLTTPVPDDAGCAEHLVAGARISAYYGDYSAMRDCLEAAQDLGANPALLVELGMPGAAPRVCHPDEQRALDLGQAWMDAGLPIDAGIIASLYARAWKDSADLQAMAAHAYFTVGDYATAQKHCRALKDLQCLAFSIEDGGKLAECHVGLGQYQDAYDVLATYPVVFDRRALWTKFIALWERGCGSLVDQPSAPCGELEAMEHRRIADLLRAHGHVRLADRESEYEPRIKDIIEVSDSEMPPVADSWQVMIARVEADVHSNTAARYYVQKCIPYLKRIPGLETFVSEYTRAIITRPSYVELDGEITAVNSNESNSRMVETAMSVAPPTLALLHAAVSKTSDGAKYGQMIADRHGDFEPLLQLRRQSFSGKKLYLETLQVAAQRYPDRYNRALKEATKEQKKDDKERRKIEQSLEKARKKAELQRLRHPLPANYPQMMTLSENATKAHNNERFLVYGSGRPG</sequence>
<feature type="region of interest" description="Disordered" evidence="1">
    <location>
        <begin position="1"/>
        <end position="27"/>
    </location>
</feature>
<dbReference type="AlphaFoldDB" id="A0A5N6X312"/>
<dbReference type="EMBL" id="ML741793">
    <property type="protein sequence ID" value="KAE8327248.1"/>
    <property type="molecule type" value="Genomic_DNA"/>
</dbReference>
<protein>
    <submittedName>
        <fullName evidence="2">Uncharacterized protein</fullName>
    </submittedName>
</protein>
<feature type="compositionally biased region" description="Polar residues" evidence="1">
    <location>
        <begin position="11"/>
        <end position="27"/>
    </location>
</feature>
<organism evidence="2 3">
    <name type="scientific">Aspergillus sergii</name>
    <dbReference type="NCBI Taxonomy" id="1034303"/>
    <lineage>
        <taxon>Eukaryota</taxon>
        <taxon>Fungi</taxon>
        <taxon>Dikarya</taxon>
        <taxon>Ascomycota</taxon>
        <taxon>Pezizomycotina</taxon>
        <taxon>Eurotiomycetes</taxon>
        <taxon>Eurotiomycetidae</taxon>
        <taxon>Eurotiales</taxon>
        <taxon>Aspergillaceae</taxon>
        <taxon>Aspergillus</taxon>
        <taxon>Aspergillus subgen. Circumdati</taxon>
    </lineage>
</organism>
<dbReference type="Proteomes" id="UP000325945">
    <property type="component" value="Unassembled WGS sequence"/>
</dbReference>
<evidence type="ECO:0000256" key="1">
    <source>
        <dbReference type="SAM" id="MobiDB-lite"/>
    </source>
</evidence>
<accession>A0A5N6X312</accession>
<gene>
    <name evidence="2" type="ORF">BDV39DRAFT_205102</name>
</gene>
<evidence type="ECO:0000313" key="3">
    <source>
        <dbReference type="Proteomes" id="UP000325945"/>
    </source>
</evidence>
<feature type="region of interest" description="Disordered" evidence="1">
    <location>
        <begin position="820"/>
        <end position="840"/>
    </location>
</feature>
<proteinExistence type="predicted"/>
<keyword evidence="3" id="KW-1185">Reference proteome</keyword>
<reference evidence="3" key="1">
    <citation type="submission" date="2019-04" db="EMBL/GenBank/DDBJ databases">
        <title>Friends and foes A comparative genomics studyof 23 Aspergillus species from section Flavi.</title>
        <authorList>
            <consortium name="DOE Joint Genome Institute"/>
            <person name="Kjaerbolling I."/>
            <person name="Vesth T."/>
            <person name="Frisvad J.C."/>
            <person name="Nybo J.L."/>
            <person name="Theobald S."/>
            <person name="Kildgaard S."/>
            <person name="Isbrandt T."/>
            <person name="Kuo A."/>
            <person name="Sato A."/>
            <person name="Lyhne E.K."/>
            <person name="Kogle M.E."/>
            <person name="Wiebenga A."/>
            <person name="Kun R.S."/>
            <person name="Lubbers R.J."/>
            <person name="Makela M.R."/>
            <person name="Barry K."/>
            <person name="Chovatia M."/>
            <person name="Clum A."/>
            <person name="Daum C."/>
            <person name="Haridas S."/>
            <person name="He G."/>
            <person name="LaButti K."/>
            <person name="Lipzen A."/>
            <person name="Mondo S."/>
            <person name="Riley R."/>
            <person name="Salamov A."/>
            <person name="Simmons B.A."/>
            <person name="Magnuson J.K."/>
            <person name="Henrissat B."/>
            <person name="Mortensen U.H."/>
            <person name="Larsen T.O."/>
            <person name="Devries R.P."/>
            <person name="Grigoriev I.V."/>
            <person name="Machida M."/>
            <person name="Baker S.E."/>
            <person name="Andersen M.R."/>
        </authorList>
    </citation>
    <scope>NUCLEOTIDE SEQUENCE [LARGE SCALE GENOMIC DNA]</scope>
    <source>
        <strain evidence="3">CBS 130017</strain>
    </source>
</reference>
<feature type="compositionally biased region" description="Basic and acidic residues" evidence="1">
    <location>
        <begin position="820"/>
        <end position="831"/>
    </location>
</feature>
<evidence type="ECO:0000313" key="2">
    <source>
        <dbReference type="EMBL" id="KAE8327248.1"/>
    </source>
</evidence>